<dbReference type="SUPFAM" id="SSF55729">
    <property type="entry name" value="Acyl-CoA N-acyltransferases (Nat)"/>
    <property type="match status" value="1"/>
</dbReference>
<evidence type="ECO:0000256" key="10">
    <source>
        <dbReference type="SAM" id="MobiDB-lite"/>
    </source>
</evidence>
<dbReference type="PROSITE" id="PS50835">
    <property type="entry name" value="IG_LIKE"/>
    <property type="match status" value="1"/>
</dbReference>
<dbReference type="Pfam" id="PF17772">
    <property type="entry name" value="zf-MYST"/>
    <property type="match status" value="1"/>
</dbReference>
<dbReference type="Gene3D" id="3.30.60.60">
    <property type="entry name" value="N-acetyl transferase-like"/>
    <property type="match status" value="1"/>
</dbReference>
<organism evidence="13 14">
    <name type="scientific">Paramarasmius palmivorus</name>
    <dbReference type="NCBI Taxonomy" id="297713"/>
    <lineage>
        <taxon>Eukaryota</taxon>
        <taxon>Fungi</taxon>
        <taxon>Dikarya</taxon>
        <taxon>Basidiomycota</taxon>
        <taxon>Agaricomycotina</taxon>
        <taxon>Agaricomycetes</taxon>
        <taxon>Agaricomycetidae</taxon>
        <taxon>Agaricales</taxon>
        <taxon>Marasmiineae</taxon>
        <taxon>Marasmiaceae</taxon>
        <taxon>Paramarasmius</taxon>
    </lineage>
</organism>
<dbReference type="Gene3D" id="2.30.30.140">
    <property type="match status" value="1"/>
</dbReference>
<dbReference type="GO" id="GO:0046972">
    <property type="term" value="F:histone H4K16 acetyltransferase activity"/>
    <property type="evidence" value="ECO:0007669"/>
    <property type="project" value="TreeGrafter"/>
</dbReference>
<dbReference type="Proteomes" id="UP001383192">
    <property type="component" value="Unassembled WGS sequence"/>
</dbReference>
<dbReference type="InterPro" id="IPR007110">
    <property type="entry name" value="Ig-like_dom"/>
</dbReference>
<reference evidence="13 14" key="1">
    <citation type="submission" date="2024-01" db="EMBL/GenBank/DDBJ databases">
        <title>A draft genome for a cacao thread blight-causing isolate of Paramarasmius palmivorus.</title>
        <authorList>
            <person name="Baruah I.K."/>
            <person name="Bukari Y."/>
            <person name="Amoako-Attah I."/>
            <person name="Meinhardt L.W."/>
            <person name="Bailey B.A."/>
            <person name="Cohen S.P."/>
        </authorList>
    </citation>
    <scope>NUCLEOTIDE SEQUENCE [LARGE SCALE GENOMIC DNA]</scope>
    <source>
        <strain evidence="13 14">GH-12</strain>
    </source>
</reference>
<dbReference type="InterPro" id="IPR040706">
    <property type="entry name" value="Zf-MYST"/>
</dbReference>
<evidence type="ECO:0000256" key="6">
    <source>
        <dbReference type="ARBA" id="ARBA00023015"/>
    </source>
</evidence>
<protein>
    <submittedName>
        <fullName evidence="13">Uncharacterized protein</fullName>
    </submittedName>
</protein>
<feature type="compositionally biased region" description="Pro residues" evidence="10">
    <location>
        <begin position="105"/>
        <end position="117"/>
    </location>
</feature>
<evidence type="ECO:0000256" key="9">
    <source>
        <dbReference type="ARBA" id="ARBA00023315"/>
    </source>
</evidence>
<feature type="domain" description="Ig-like" evidence="11">
    <location>
        <begin position="176"/>
        <end position="264"/>
    </location>
</feature>
<dbReference type="Gene3D" id="3.40.630.30">
    <property type="match status" value="1"/>
</dbReference>
<keyword evidence="5" id="KW-0862">Zinc</keyword>
<evidence type="ECO:0000313" key="13">
    <source>
        <dbReference type="EMBL" id="KAK7041839.1"/>
    </source>
</evidence>
<evidence type="ECO:0000256" key="2">
    <source>
        <dbReference type="ARBA" id="ARBA00022679"/>
    </source>
</evidence>
<evidence type="ECO:0000256" key="3">
    <source>
        <dbReference type="ARBA" id="ARBA00022723"/>
    </source>
</evidence>
<evidence type="ECO:0000259" key="12">
    <source>
        <dbReference type="PROSITE" id="PS51726"/>
    </source>
</evidence>
<dbReference type="InterPro" id="IPR016181">
    <property type="entry name" value="Acyl_CoA_acyltransferase"/>
</dbReference>
<dbReference type="AlphaFoldDB" id="A0AAW0CRJ0"/>
<keyword evidence="2" id="KW-0808">Transferase</keyword>
<dbReference type="Pfam" id="PF11717">
    <property type="entry name" value="Tudor-knot"/>
    <property type="match status" value="1"/>
</dbReference>
<dbReference type="PANTHER" id="PTHR10615:SF219">
    <property type="entry name" value="HISTONE ACETYLTRANSFERASE KAT5"/>
    <property type="match status" value="1"/>
</dbReference>
<feature type="region of interest" description="Disordered" evidence="10">
    <location>
        <begin position="62"/>
        <end position="119"/>
    </location>
</feature>
<sequence length="294" mass="33104">MPATHIVSIAPQIPIYTVNRKGKHEPVNILKEDGERVYVNYINLEKRLDEWVPLGALIPIPAPTPNQDASSSSTQDPSNSQNSTATNQAGSKKRKRTPSTSAPSTPTPVPESLPNPQPTQEIEMTEEDYDIQHHQKQIGAVRNFDRVHFGKWNIRTWYYSPYPFSENEEPDGPTRPVVVVLGEEEVVEEGVRWVELGKVCQVKHPPGRKVYQRGAHTIWEVDGAKEKSYSTSSQTLQPEKDHMMGYFCKVPSSSFLLERRADVRTGKSIVRRLQSGVYYHATAVSEAGVWDVDD</sequence>
<dbReference type="PANTHER" id="PTHR10615">
    <property type="entry name" value="HISTONE ACETYLTRANSFERASE"/>
    <property type="match status" value="1"/>
</dbReference>
<dbReference type="EMBL" id="JAYKXP010000032">
    <property type="protein sequence ID" value="KAK7041839.1"/>
    <property type="molecule type" value="Genomic_DNA"/>
</dbReference>
<accession>A0AAW0CRJ0</accession>
<dbReference type="GO" id="GO:0006355">
    <property type="term" value="P:regulation of DNA-templated transcription"/>
    <property type="evidence" value="ECO:0007669"/>
    <property type="project" value="InterPro"/>
</dbReference>
<dbReference type="SUPFAM" id="SSF54160">
    <property type="entry name" value="Chromo domain-like"/>
    <property type="match status" value="1"/>
</dbReference>
<feature type="compositionally biased region" description="Low complexity" evidence="10">
    <location>
        <begin position="70"/>
        <end position="84"/>
    </location>
</feature>
<keyword evidence="9" id="KW-0012">Acyltransferase</keyword>
<dbReference type="PROSITE" id="PS51726">
    <property type="entry name" value="MYST_HAT"/>
    <property type="match status" value="1"/>
</dbReference>
<keyword evidence="14" id="KW-1185">Reference proteome</keyword>
<dbReference type="GO" id="GO:0005634">
    <property type="term" value="C:nucleus"/>
    <property type="evidence" value="ECO:0007669"/>
    <property type="project" value="UniProtKB-SubCell"/>
</dbReference>
<keyword evidence="8" id="KW-0539">Nucleus</keyword>
<keyword evidence="3" id="KW-0479">Metal-binding</keyword>
<evidence type="ECO:0000256" key="1">
    <source>
        <dbReference type="ARBA" id="ARBA00004123"/>
    </source>
</evidence>
<name>A0AAW0CRJ0_9AGAR</name>
<comment type="subcellular location">
    <subcellularLocation>
        <location evidence="1">Nucleus</location>
    </subcellularLocation>
</comment>
<keyword evidence="7" id="KW-0804">Transcription</keyword>
<evidence type="ECO:0000256" key="4">
    <source>
        <dbReference type="ARBA" id="ARBA00022771"/>
    </source>
</evidence>
<evidence type="ECO:0000259" key="11">
    <source>
        <dbReference type="PROSITE" id="PS50835"/>
    </source>
</evidence>
<dbReference type="InterPro" id="IPR025995">
    <property type="entry name" value="Tudor-knot"/>
</dbReference>
<evidence type="ECO:0000256" key="8">
    <source>
        <dbReference type="ARBA" id="ARBA00023242"/>
    </source>
</evidence>
<dbReference type="GO" id="GO:0008270">
    <property type="term" value="F:zinc ion binding"/>
    <property type="evidence" value="ECO:0007669"/>
    <property type="project" value="UniProtKB-KW"/>
</dbReference>
<proteinExistence type="predicted"/>
<gene>
    <name evidence="13" type="ORF">VNI00_009128</name>
</gene>
<feature type="domain" description="MYST-type HAT" evidence="12">
    <location>
        <begin position="139"/>
        <end position="294"/>
    </location>
</feature>
<dbReference type="InterPro" id="IPR016197">
    <property type="entry name" value="Chromo-like_dom_sf"/>
</dbReference>
<dbReference type="GO" id="GO:0035267">
    <property type="term" value="C:NuA4 histone acetyltransferase complex"/>
    <property type="evidence" value="ECO:0007669"/>
    <property type="project" value="TreeGrafter"/>
</dbReference>
<dbReference type="InterPro" id="IPR002717">
    <property type="entry name" value="HAT_MYST-type"/>
</dbReference>
<evidence type="ECO:0000313" key="14">
    <source>
        <dbReference type="Proteomes" id="UP001383192"/>
    </source>
</evidence>
<keyword evidence="6" id="KW-0805">Transcription regulation</keyword>
<keyword evidence="4" id="KW-0863">Zinc-finger</keyword>
<evidence type="ECO:0000256" key="5">
    <source>
        <dbReference type="ARBA" id="ARBA00022833"/>
    </source>
</evidence>
<dbReference type="InterPro" id="IPR050603">
    <property type="entry name" value="MYST_HAT"/>
</dbReference>
<comment type="caution">
    <text evidence="13">The sequence shown here is derived from an EMBL/GenBank/DDBJ whole genome shotgun (WGS) entry which is preliminary data.</text>
</comment>
<evidence type="ECO:0000256" key="7">
    <source>
        <dbReference type="ARBA" id="ARBA00023163"/>
    </source>
</evidence>